<accession>A0A8H6EVV9</accession>
<dbReference type="Proteomes" id="UP000568158">
    <property type="component" value="Unassembled WGS sequence"/>
</dbReference>
<dbReference type="EMBL" id="JABCYN010000024">
    <property type="protein sequence ID" value="KAF6012249.1"/>
    <property type="molecule type" value="Genomic_DNA"/>
</dbReference>
<name>A0A8H6EVV9_DEKBR</name>
<protein>
    <submittedName>
        <fullName evidence="1">Uncharacterized protein</fullName>
    </submittedName>
</protein>
<sequence length="294" mass="32694">MLLPTVFVFMASVTCMIYNFAAFKNLSDVLASFVQFILYGYTLLRQYMLLRVVPKETQSTESFLLDPQMMSQINSTGVISNTARGVQLSPKTVASDTMIFNIDSPELDENPFSRCLQSHAPVLAALLAVTPVSSNAFPLTTIVPPTEPSAVELFLRVQYFGTIMENLNFLFLILGKILQICQFYVTSNLTLTQSFKFFALEAIFMLLFILFKESLLPFHYAWQFTTILGLDFALSIMSLTKSESLTRGGEGATLAGKLRARLLGYKQHTADNSFAAHNSRGVIDQDYGTINCSG</sequence>
<organism evidence="1 2">
    <name type="scientific">Dekkera bruxellensis</name>
    <name type="common">Brettanomyces custersii</name>
    <dbReference type="NCBI Taxonomy" id="5007"/>
    <lineage>
        <taxon>Eukaryota</taxon>
        <taxon>Fungi</taxon>
        <taxon>Dikarya</taxon>
        <taxon>Ascomycota</taxon>
        <taxon>Saccharomycotina</taxon>
        <taxon>Pichiomycetes</taxon>
        <taxon>Pichiales</taxon>
        <taxon>Pichiaceae</taxon>
        <taxon>Brettanomyces</taxon>
    </lineage>
</organism>
<reference evidence="1 2" key="1">
    <citation type="journal article" date="2020" name="Appl. Microbiol. Biotechnol.">
        <title>Targeted gene deletion in Brettanomyces bruxellensis with an expression-free CRISPR-Cas9 system.</title>
        <authorList>
            <person name="Varela C."/>
            <person name="Bartel C."/>
            <person name="Onetto C."/>
            <person name="Borneman A."/>
        </authorList>
    </citation>
    <scope>NUCLEOTIDE SEQUENCE [LARGE SCALE GENOMIC DNA]</scope>
    <source>
        <strain evidence="1 2">AWRI1613</strain>
    </source>
</reference>
<proteinExistence type="predicted"/>
<comment type="caution">
    <text evidence="1">The sequence shown here is derived from an EMBL/GenBank/DDBJ whole genome shotgun (WGS) entry which is preliminary data.</text>
</comment>
<evidence type="ECO:0000313" key="1">
    <source>
        <dbReference type="EMBL" id="KAF6012249.1"/>
    </source>
</evidence>
<evidence type="ECO:0000313" key="2">
    <source>
        <dbReference type="Proteomes" id="UP000568158"/>
    </source>
</evidence>
<gene>
    <name evidence="1" type="ORF">HII12_002402</name>
</gene>
<dbReference type="AlphaFoldDB" id="A0A8H6EVV9"/>